<accession>A0AA36ELF6</accession>
<evidence type="ECO:0000256" key="1">
    <source>
        <dbReference type="SAM" id="MobiDB-lite"/>
    </source>
</evidence>
<feature type="region of interest" description="Disordered" evidence="1">
    <location>
        <begin position="75"/>
        <end position="95"/>
    </location>
</feature>
<organism evidence="2 3">
    <name type="scientific">Lactuca saligna</name>
    <name type="common">Willowleaf lettuce</name>
    <dbReference type="NCBI Taxonomy" id="75948"/>
    <lineage>
        <taxon>Eukaryota</taxon>
        <taxon>Viridiplantae</taxon>
        <taxon>Streptophyta</taxon>
        <taxon>Embryophyta</taxon>
        <taxon>Tracheophyta</taxon>
        <taxon>Spermatophyta</taxon>
        <taxon>Magnoliopsida</taxon>
        <taxon>eudicotyledons</taxon>
        <taxon>Gunneridae</taxon>
        <taxon>Pentapetalae</taxon>
        <taxon>asterids</taxon>
        <taxon>campanulids</taxon>
        <taxon>Asterales</taxon>
        <taxon>Asteraceae</taxon>
        <taxon>Cichorioideae</taxon>
        <taxon>Cichorieae</taxon>
        <taxon>Lactucinae</taxon>
        <taxon>Lactuca</taxon>
    </lineage>
</organism>
<keyword evidence="3" id="KW-1185">Reference proteome</keyword>
<dbReference type="EMBL" id="OX465084">
    <property type="protein sequence ID" value="CAI9297730.1"/>
    <property type="molecule type" value="Genomic_DNA"/>
</dbReference>
<proteinExistence type="predicted"/>
<reference evidence="2" key="1">
    <citation type="submission" date="2023-04" db="EMBL/GenBank/DDBJ databases">
        <authorList>
            <person name="Vijverberg K."/>
            <person name="Xiong W."/>
            <person name="Schranz E."/>
        </authorList>
    </citation>
    <scope>NUCLEOTIDE SEQUENCE</scope>
</reference>
<protein>
    <submittedName>
        <fullName evidence="2">Uncharacterized protein</fullName>
    </submittedName>
</protein>
<dbReference type="PANTHER" id="PTHR35324">
    <property type="entry name" value="BNAA08G03750D PROTEIN"/>
    <property type="match status" value="1"/>
</dbReference>
<sequence>MDFTIAKAKSHSISSTTTPPETEDLGPGATDPVTTQLQLAHYQSAASLDKEAVLRRIRYHKRLRKLKGTFESLVNKSPSDGYDKWFEPTDSFTSP</sequence>
<dbReference type="PANTHER" id="PTHR35324:SF4">
    <property type="entry name" value="EXPRESSED PROTEIN"/>
    <property type="match status" value="1"/>
</dbReference>
<dbReference type="AlphaFoldDB" id="A0AA36ELF6"/>
<feature type="region of interest" description="Disordered" evidence="1">
    <location>
        <begin position="1"/>
        <end position="32"/>
    </location>
</feature>
<gene>
    <name evidence="2" type="ORF">LSALG_LOCUS36520</name>
</gene>
<evidence type="ECO:0000313" key="2">
    <source>
        <dbReference type="EMBL" id="CAI9297730.1"/>
    </source>
</evidence>
<dbReference type="Proteomes" id="UP001177003">
    <property type="component" value="Chromosome 8"/>
</dbReference>
<name>A0AA36ELF6_LACSI</name>
<evidence type="ECO:0000313" key="3">
    <source>
        <dbReference type="Proteomes" id="UP001177003"/>
    </source>
</evidence>